<dbReference type="InterPro" id="IPR025680">
    <property type="entry name" value="DddI"/>
</dbReference>
<gene>
    <name evidence="1" type="ORF">BAY60_16130</name>
</gene>
<sequence>MPLQAELWTQERGRPPREQVMDLADAEGVRAFVATLAHEQVGDAILTHTGRPRVETLIPDDENPGECLTMPDHSVIVGVHGDRGAISYRGADGHGAGPVQLYSHGEEPDHPVMYETDEFSPNCELPVNVITQTLIEFLETAKRPLTIGWQSALDSALP</sequence>
<organism evidence="1 2">
    <name type="scientific">Prauserella muralis</name>
    <dbReference type="NCBI Taxonomy" id="588067"/>
    <lineage>
        <taxon>Bacteria</taxon>
        <taxon>Bacillati</taxon>
        <taxon>Actinomycetota</taxon>
        <taxon>Actinomycetes</taxon>
        <taxon>Pseudonocardiales</taxon>
        <taxon>Pseudonocardiaceae</taxon>
        <taxon>Prauserella</taxon>
    </lineage>
</organism>
<evidence type="ECO:0000313" key="1">
    <source>
        <dbReference type="EMBL" id="PXY28440.1"/>
    </source>
</evidence>
<name>A0A2V4B2C3_9PSEU</name>
<dbReference type="AlphaFoldDB" id="A0A2V4B2C3"/>
<comment type="caution">
    <text evidence="1">The sequence shown here is derived from an EMBL/GenBank/DDBJ whole genome shotgun (WGS) entry which is preliminary data.</text>
</comment>
<reference evidence="1 2" key="1">
    <citation type="submission" date="2016-07" db="EMBL/GenBank/DDBJ databases">
        <title>Draft genome sequence of Prauserella muralis DSM 45305, isolated from a mould-covered wall in an indoor environment.</title>
        <authorList>
            <person name="Ruckert C."/>
            <person name="Albersmeier A."/>
            <person name="Jiang C.-L."/>
            <person name="Jiang Y."/>
            <person name="Kalinowski J."/>
            <person name="Schneider O."/>
            <person name="Winkler A."/>
            <person name="Zotchev S.B."/>
        </authorList>
    </citation>
    <scope>NUCLEOTIDE SEQUENCE [LARGE SCALE GENOMIC DNA]</scope>
    <source>
        <strain evidence="1 2">DSM 45305</strain>
    </source>
</reference>
<accession>A0A2V4B2C3</accession>
<dbReference type="RefSeq" id="WP_112281903.1">
    <property type="nucleotide sequence ID" value="NZ_MASW01000002.1"/>
</dbReference>
<dbReference type="OrthoDB" id="3555686at2"/>
<proteinExistence type="predicted"/>
<dbReference type="Proteomes" id="UP000249915">
    <property type="component" value="Unassembled WGS sequence"/>
</dbReference>
<protein>
    <submittedName>
        <fullName evidence="1">Uncharacterized protein</fullName>
    </submittedName>
</protein>
<keyword evidence="2" id="KW-1185">Reference proteome</keyword>
<dbReference type="EMBL" id="MASW01000002">
    <property type="protein sequence ID" value="PXY28440.1"/>
    <property type="molecule type" value="Genomic_DNA"/>
</dbReference>
<evidence type="ECO:0000313" key="2">
    <source>
        <dbReference type="Proteomes" id="UP000249915"/>
    </source>
</evidence>
<dbReference type="Pfam" id="PF14430">
    <property type="entry name" value="Imm1"/>
    <property type="match status" value="1"/>
</dbReference>